<name>A0ABU3F0S3_9ENTE</name>
<feature type="domain" description="N-acetyltransferase" evidence="1">
    <location>
        <begin position="3"/>
        <end position="150"/>
    </location>
</feature>
<proteinExistence type="predicted"/>
<dbReference type="EMBL" id="JARPYI010000007">
    <property type="protein sequence ID" value="MDT2600731.1"/>
    <property type="molecule type" value="Genomic_DNA"/>
</dbReference>
<organism evidence="2 3">
    <name type="scientific">Enterococcus hulanensis</name>
    <dbReference type="NCBI Taxonomy" id="2559929"/>
    <lineage>
        <taxon>Bacteria</taxon>
        <taxon>Bacillati</taxon>
        <taxon>Bacillota</taxon>
        <taxon>Bacilli</taxon>
        <taxon>Lactobacillales</taxon>
        <taxon>Enterococcaceae</taxon>
        <taxon>Enterococcus</taxon>
    </lineage>
</organism>
<protein>
    <submittedName>
        <fullName evidence="2">GNAT family N-acetyltransferase</fullName>
    </submittedName>
</protein>
<dbReference type="Pfam" id="PF13673">
    <property type="entry name" value="Acetyltransf_10"/>
    <property type="match status" value="1"/>
</dbReference>
<dbReference type="PANTHER" id="PTHR43451:SF1">
    <property type="entry name" value="ACETYLTRANSFERASE"/>
    <property type="match status" value="1"/>
</dbReference>
<dbReference type="RefSeq" id="WP_311822551.1">
    <property type="nucleotide sequence ID" value="NZ_JARPYF010000003.1"/>
</dbReference>
<sequence length="152" mass="17357">MALEISQLDFSELAEAKKLIKKVFMTFEAPDYSDEGVTHFLTYLDEELEKEISANQVQVWCGKYDQQIVGILAVRLPAHIALLFVDEAYHRQGIAKRMYQAMISELSPERMTVNSSPYAVPAYEKLGFQLNGEEETVSGIRFQPMVFIREEG</sequence>
<dbReference type="Gene3D" id="3.40.630.30">
    <property type="match status" value="1"/>
</dbReference>
<dbReference type="Proteomes" id="UP001252875">
    <property type="component" value="Unassembled WGS sequence"/>
</dbReference>
<evidence type="ECO:0000259" key="1">
    <source>
        <dbReference type="PROSITE" id="PS51186"/>
    </source>
</evidence>
<accession>A0ABU3F0S3</accession>
<evidence type="ECO:0000313" key="2">
    <source>
        <dbReference type="EMBL" id="MDT2600731.1"/>
    </source>
</evidence>
<dbReference type="InterPro" id="IPR052564">
    <property type="entry name" value="N-acetyltrans/Recomb-assoc"/>
</dbReference>
<dbReference type="CDD" id="cd04301">
    <property type="entry name" value="NAT_SF"/>
    <property type="match status" value="1"/>
</dbReference>
<evidence type="ECO:0000313" key="3">
    <source>
        <dbReference type="Proteomes" id="UP001252875"/>
    </source>
</evidence>
<dbReference type="PROSITE" id="PS51186">
    <property type="entry name" value="GNAT"/>
    <property type="match status" value="1"/>
</dbReference>
<dbReference type="InterPro" id="IPR016181">
    <property type="entry name" value="Acyl_CoA_acyltransferase"/>
</dbReference>
<reference evidence="2 3" key="1">
    <citation type="submission" date="2023-03" db="EMBL/GenBank/DDBJ databases">
        <authorList>
            <person name="Shen W."/>
            <person name="Cai J."/>
        </authorList>
    </citation>
    <scope>NUCLEOTIDE SEQUENCE [LARGE SCALE GENOMIC DNA]</scope>
    <source>
        <strain evidence="2 3">D6-4</strain>
    </source>
</reference>
<dbReference type="InterPro" id="IPR000182">
    <property type="entry name" value="GNAT_dom"/>
</dbReference>
<gene>
    <name evidence="2" type="ORF">P7D85_13160</name>
</gene>
<comment type="caution">
    <text evidence="2">The sequence shown here is derived from an EMBL/GenBank/DDBJ whole genome shotgun (WGS) entry which is preliminary data.</text>
</comment>
<keyword evidence="3" id="KW-1185">Reference proteome</keyword>
<dbReference type="PANTHER" id="PTHR43451">
    <property type="entry name" value="ACETYLTRANSFERASE (GNAT) FAMILY PROTEIN"/>
    <property type="match status" value="1"/>
</dbReference>
<dbReference type="SUPFAM" id="SSF55729">
    <property type="entry name" value="Acyl-CoA N-acyltransferases (Nat)"/>
    <property type="match status" value="1"/>
</dbReference>